<proteinExistence type="predicted"/>
<gene>
    <name evidence="2" type="ORF">Cantr_01234</name>
</gene>
<keyword evidence="1" id="KW-1133">Transmembrane helix</keyword>
<dbReference type="OrthoDB" id="4015819at2759"/>
<keyword evidence="1" id="KW-0472">Membrane</keyword>
<protein>
    <submittedName>
        <fullName evidence="2">Uncharacterized protein</fullName>
    </submittedName>
</protein>
<evidence type="ECO:0000313" key="3">
    <source>
        <dbReference type="Proteomes" id="UP000253472"/>
    </source>
</evidence>
<accession>A0A367YI21</accession>
<evidence type="ECO:0000313" key="2">
    <source>
        <dbReference type="EMBL" id="RCK65533.1"/>
    </source>
</evidence>
<dbReference type="AlphaFoldDB" id="A0A367YI21"/>
<keyword evidence="3" id="KW-1185">Reference proteome</keyword>
<keyword evidence="1" id="KW-0812">Transmembrane</keyword>
<dbReference type="Proteomes" id="UP000253472">
    <property type="component" value="Unassembled WGS sequence"/>
</dbReference>
<feature type="transmembrane region" description="Helical" evidence="1">
    <location>
        <begin position="89"/>
        <end position="106"/>
    </location>
</feature>
<evidence type="ECO:0000256" key="1">
    <source>
        <dbReference type="SAM" id="Phobius"/>
    </source>
</evidence>
<dbReference type="EMBL" id="QLNQ01000020">
    <property type="protein sequence ID" value="RCK65533.1"/>
    <property type="molecule type" value="Genomic_DNA"/>
</dbReference>
<sequence>MSPFEKPISSVQPDRFVYVVDYYLCKIIHNPFVSSGLILSCYAYYLATTPHSITHRYASSDILSNIINIIAVCRFLFKQIQPSFRRTIFFILQIITSFFILDTSAFSPLVVLSIYFQIFLPFVVILIAYANKSTLHEGLKSANNSFLPFFLSYSIMLMNNELWFNTTVPELAYSLSSYPSSST</sequence>
<comment type="caution">
    <text evidence="2">The sequence shown here is derived from an EMBL/GenBank/DDBJ whole genome shotgun (WGS) entry which is preliminary data.</text>
</comment>
<feature type="transmembrane region" description="Helical" evidence="1">
    <location>
        <begin position="20"/>
        <end position="45"/>
    </location>
</feature>
<reference evidence="2 3" key="1">
    <citation type="submission" date="2018-06" db="EMBL/GenBank/DDBJ databases">
        <title>Whole genome sequencing of Candida tropicalis (genome annotated by CSBL at Korea University).</title>
        <authorList>
            <person name="Ahn J."/>
        </authorList>
    </citation>
    <scope>NUCLEOTIDE SEQUENCE [LARGE SCALE GENOMIC DNA]</scope>
    <source>
        <strain evidence="2 3">ATCC 20962</strain>
    </source>
</reference>
<organism evidence="2 3">
    <name type="scientific">Candida viswanathii</name>
    <dbReference type="NCBI Taxonomy" id="5486"/>
    <lineage>
        <taxon>Eukaryota</taxon>
        <taxon>Fungi</taxon>
        <taxon>Dikarya</taxon>
        <taxon>Ascomycota</taxon>
        <taxon>Saccharomycotina</taxon>
        <taxon>Pichiomycetes</taxon>
        <taxon>Debaryomycetaceae</taxon>
        <taxon>Candida/Lodderomyces clade</taxon>
        <taxon>Candida</taxon>
    </lineage>
</organism>
<feature type="transmembrane region" description="Helical" evidence="1">
    <location>
        <begin position="112"/>
        <end position="130"/>
    </location>
</feature>
<name>A0A367YI21_9ASCO</name>